<dbReference type="AlphaFoldDB" id="A0A6P8J156"/>
<evidence type="ECO:0000313" key="3">
    <source>
        <dbReference type="RefSeq" id="XP_031571868.1"/>
    </source>
</evidence>
<keyword evidence="1" id="KW-0472">Membrane</keyword>
<dbReference type="OrthoDB" id="9924288at2759"/>
<keyword evidence="1" id="KW-0812">Transmembrane</keyword>
<dbReference type="GeneID" id="116305987"/>
<feature type="transmembrane region" description="Helical" evidence="1">
    <location>
        <begin position="116"/>
        <end position="134"/>
    </location>
</feature>
<proteinExistence type="predicted"/>
<dbReference type="Pfam" id="PF15071">
    <property type="entry name" value="TMEM220"/>
    <property type="match status" value="1"/>
</dbReference>
<feature type="transmembrane region" description="Helical" evidence="1">
    <location>
        <begin position="49"/>
        <end position="71"/>
    </location>
</feature>
<accession>A0A6P8J156</accession>
<dbReference type="InParanoid" id="A0A6P8J156"/>
<dbReference type="PANTHER" id="PTHR34262">
    <property type="entry name" value="TRANSMEMBRANE PROTEIN 220"/>
    <property type="match status" value="1"/>
</dbReference>
<dbReference type="RefSeq" id="XP_031571868.1">
    <property type="nucleotide sequence ID" value="XM_031716008.1"/>
</dbReference>
<name>A0A6P8J156_ACTTE</name>
<feature type="transmembrane region" description="Helical" evidence="1">
    <location>
        <begin position="26"/>
        <end position="43"/>
    </location>
</feature>
<organism evidence="2 3">
    <name type="scientific">Actinia tenebrosa</name>
    <name type="common">Australian red waratah sea anemone</name>
    <dbReference type="NCBI Taxonomy" id="6105"/>
    <lineage>
        <taxon>Eukaryota</taxon>
        <taxon>Metazoa</taxon>
        <taxon>Cnidaria</taxon>
        <taxon>Anthozoa</taxon>
        <taxon>Hexacorallia</taxon>
        <taxon>Actiniaria</taxon>
        <taxon>Actiniidae</taxon>
        <taxon>Actinia</taxon>
    </lineage>
</organism>
<reference evidence="3" key="1">
    <citation type="submission" date="2025-08" db="UniProtKB">
        <authorList>
            <consortium name="RefSeq"/>
        </authorList>
    </citation>
    <scope>IDENTIFICATION</scope>
    <source>
        <tissue evidence="3">Tentacle</tissue>
    </source>
</reference>
<protein>
    <submittedName>
        <fullName evidence="3">Transmembrane protein 220-like</fullName>
    </submittedName>
</protein>
<sequence>MSEWKAITMPDESGTIVKSCPWPWRIANAVMAVFMAIAAYVQINDPDPAIWITVYSIPCLLCLSIVIYFPIQDYFLWKAITMSHLAACVIGVLYLSTIVSKQIWEGSTNPLSHEEGRELCGLLLVIMWLTVCKLANMKRLANMSIYIWALLIALSLLPFLLWGVHLKTWDTQSLPEHCKNLIVA</sequence>
<dbReference type="Proteomes" id="UP000515163">
    <property type="component" value="Unplaced"/>
</dbReference>
<feature type="transmembrane region" description="Helical" evidence="1">
    <location>
        <begin position="146"/>
        <end position="165"/>
    </location>
</feature>
<dbReference type="FunCoup" id="A0A6P8J156">
    <property type="interactions" value="6"/>
</dbReference>
<feature type="transmembrane region" description="Helical" evidence="1">
    <location>
        <begin position="83"/>
        <end position="104"/>
    </location>
</feature>
<dbReference type="PANTHER" id="PTHR34262:SF1">
    <property type="entry name" value="TRANSMEMBRANE PROTEIN 220"/>
    <property type="match status" value="1"/>
</dbReference>
<keyword evidence="2" id="KW-1185">Reference proteome</keyword>
<gene>
    <name evidence="3" type="primary">LOC116305987</name>
</gene>
<evidence type="ECO:0000313" key="2">
    <source>
        <dbReference type="Proteomes" id="UP000515163"/>
    </source>
</evidence>
<dbReference type="InterPro" id="IPR029377">
    <property type="entry name" value="TMEM220"/>
</dbReference>
<evidence type="ECO:0000256" key="1">
    <source>
        <dbReference type="SAM" id="Phobius"/>
    </source>
</evidence>
<dbReference type="KEGG" id="aten:116305987"/>
<keyword evidence="1" id="KW-1133">Transmembrane helix</keyword>